<comment type="caution">
    <text evidence="1">The sequence shown here is derived from an EMBL/GenBank/DDBJ whole genome shotgun (WGS) entry which is preliminary data.</text>
</comment>
<name>A0A3D8K6J5_9BURK</name>
<dbReference type="Gene3D" id="1.10.150.610">
    <property type="match status" value="1"/>
</dbReference>
<dbReference type="EMBL" id="QRGA01000001">
    <property type="protein sequence ID" value="RDV00507.1"/>
    <property type="molecule type" value="Genomic_DNA"/>
</dbReference>
<dbReference type="Proteomes" id="UP000256838">
    <property type="component" value="Unassembled WGS sequence"/>
</dbReference>
<sequence length="71" mass="8016">MERHFMSRAGAVAVLIANADRLRHDHREAETSSARTALQTQVDHLRQLILDVRAGRVDGVQSDRIEIIVKD</sequence>
<dbReference type="AlphaFoldDB" id="A0A3D8K6J5"/>
<accession>A0A3D8K6J5</accession>
<reference evidence="1 2" key="1">
    <citation type="submission" date="2018-08" db="EMBL/GenBank/DDBJ databases">
        <title>Paraburkholderia sp. DHOM06 isolated from forest soil.</title>
        <authorList>
            <person name="Gao Z.-H."/>
            <person name="Qiu L.-H."/>
        </authorList>
    </citation>
    <scope>NUCLEOTIDE SEQUENCE [LARGE SCALE GENOMIC DNA]</scope>
    <source>
        <strain evidence="1 2">DHOM06</strain>
    </source>
</reference>
<protein>
    <submittedName>
        <fullName evidence="1">Uncharacterized protein</fullName>
    </submittedName>
</protein>
<organism evidence="1 2">
    <name type="scientific">Trinickia dinghuensis</name>
    <dbReference type="NCBI Taxonomy" id="2291023"/>
    <lineage>
        <taxon>Bacteria</taxon>
        <taxon>Pseudomonadati</taxon>
        <taxon>Pseudomonadota</taxon>
        <taxon>Betaproteobacteria</taxon>
        <taxon>Burkholderiales</taxon>
        <taxon>Burkholderiaceae</taxon>
        <taxon>Trinickia</taxon>
    </lineage>
</organism>
<evidence type="ECO:0000313" key="1">
    <source>
        <dbReference type="EMBL" id="RDV00507.1"/>
    </source>
</evidence>
<proteinExistence type="predicted"/>
<evidence type="ECO:0000313" key="2">
    <source>
        <dbReference type="Proteomes" id="UP000256838"/>
    </source>
</evidence>
<gene>
    <name evidence="1" type="ORF">DWV00_01625</name>
</gene>
<keyword evidence="2" id="KW-1185">Reference proteome</keyword>